<accession>A0A9X2XYS8</accession>
<dbReference type="RefSeq" id="WP_279298744.1">
    <property type="nucleotide sequence ID" value="NZ_JAOTIF010000019.1"/>
</dbReference>
<dbReference type="SUPFAM" id="SSF53756">
    <property type="entry name" value="UDP-Glycosyltransferase/glycogen phosphorylase"/>
    <property type="match status" value="1"/>
</dbReference>
<name>A0A9X2XYS8_9BACT</name>
<dbReference type="Gene3D" id="3.40.50.2000">
    <property type="entry name" value="Glycogen Phosphorylase B"/>
    <property type="match status" value="2"/>
</dbReference>
<dbReference type="InterPro" id="IPR001296">
    <property type="entry name" value="Glyco_trans_1"/>
</dbReference>
<dbReference type="EC" id="2.4.-.-" evidence="4"/>
<dbReference type="InterPro" id="IPR028098">
    <property type="entry name" value="Glyco_trans_4-like_N"/>
</dbReference>
<keyword evidence="5" id="KW-1185">Reference proteome</keyword>
<dbReference type="Pfam" id="PF13439">
    <property type="entry name" value="Glyco_transf_4"/>
    <property type="match status" value="1"/>
</dbReference>
<keyword evidence="1 4" id="KW-0808">Transferase</keyword>
<reference evidence="4" key="2">
    <citation type="submission" date="2023-04" db="EMBL/GenBank/DDBJ databases">
        <title>Paracnuella aquatica gen. nov., sp. nov., a member of the family Chitinophagaceae isolated from a hot spring.</title>
        <authorList>
            <person name="Wang C."/>
        </authorList>
    </citation>
    <scope>NUCLEOTIDE SEQUENCE</scope>
    <source>
        <strain evidence="4">LB-8</strain>
    </source>
</reference>
<evidence type="ECO:0000256" key="1">
    <source>
        <dbReference type="ARBA" id="ARBA00022679"/>
    </source>
</evidence>
<dbReference type="Proteomes" id="UP001155483">
    <property type="component" value="Unassembled WGS sequence"/>
</dbReference>
<evidence type="ECO:0000259" key="3">
    <source>
        <dbReference type="Pfam" id="PF13439"/>
    </source>
</evidence>
<feature type="domain" description="Glycosyltransferase subfamily 4-like N-terminal" evidence="3">
    <location>
        <begin position="28"/>
        <end position="201"/>
    </location>
</feature>
<reference evidence="4" key="1">
    <citation type="submission" date="2022-09" db="EMBL/GenBank/DDBJ databases">
        <authorList>
            <person name="Yuan C."/>
            <person name="Ke Z."/>
        </authorList>
    </citation>
    <scope>NUCLEOTIDE SEQUENCE</scope>
    <source>
        <strain evidence="4">LB-8</strain>
    </source>
</reference>
<dbReference type="EMBL" id="JAOTIF010000019">
    <property type="protein sequence ID" value="MCU7551305.1"/>
    <property type="molecule type" value="Genomic_DNA"/>
</dbReference>
<dbReference type="Pfam" id="PF00534">
    <property type="entry name" value="Glycos_transf_1"/>
    <property type="match status" value="1"/>
</dbReference>
<evidence type="ECO:0000313" key="4">
    <source>
        <dbReference type="EMBL" id="MCU7551305.1"/>
    </source>
</evidence>
<proteinExistence type="predicted"/>
<gene>
    <name evidence="4" type="ORF">OCK74_19440</name>
</gene>
<feature type="domain" description="Glycosyl transferase family 1" evidence="2">
    <location>
        <begin position="216"/>
        <end position="366"/>
    </location>
</feature>
<sequence>MQKKILYITYDGLTDPLGQSQILPYLMHLARRGYLFTILSFEKRNRFDKEGQLIQEIVNKAGIEWIPLTFTAKPPVLSKVYDRYRMSRTALSLHRQKNFDLVHCRSYIAAEVGLLLKRRFGVKMLFDMRGFWADEKVDNGQWNLKHPLFNRIYRHYKQKEKDFLLNADGIISLTQAAKAYLKQQQEYRNLSIEVIPCCADLHHFDYTKVDPLSVDSLRVELGIPANTKVITYLGSVGGWYMTKEMFQFFNILQQRQPEYKMLILTKDDPEVVKQEAAAQGIPTEKLIVTYSDRKRLPVFLALCDWSIFFIRNTFSKTASSPTKHAELMGMGIPVVCNTIGDTGNIIKTTATGLLVDDFSRVTFEKACGEMAHFDKMDKKVIRHFAKEYFDLEMGAENYLRLYRRILENELTGSRVHEFTNQV</sequence>
<keyword evidence="4" id="KW-0328">Glycosyltransferase</keyword>
<dbReference type="GO" id="GO:0009103">
    <property type="term" value="P:lipopolysaccharide biosynthetic process"/>
    <property type="evidence" value="ECO:0007669"/>
    <property type="project" value="TreeGrafter"/>
</dbReference>
<comment type="caution">
    <text evidence="4">The sequence shown here is derived from an EMBL/GenBank/DDBJ whole genome shotgun (WGS) entry which is preliminary data.</text>
</comment>
<dbReference type="PANTHER" id="PTHR46401">
    <property type="entry name" value="GLYCOSYLTRANSFERASE WBBK-RELATED"/>
    <property type="match status" value="1"/>
</dbReference>
<dbReference type="AlphaFoldDB" id="A0A9X2XYS8"/>
<dbReference type="GO" id="GO:0016757">
    <property type="term" value="F:glycosyltransferase activity"/>
    <property type="evidence" value="ECO:0007669"/>
    <property type="project" value="UniProtKB-KW"/>
</dbReference>
<evidence type="ECO:0000313" key="5">
    <source>
        <dbReference type="Proteomes" id="UP001155483"/>
    </source>
</evidence>
<evidence type="ECO:0000259" key="2">
    <source>
        <dbReference type="Pfam" id="PF00534"/>
    </source>
</evidence>
<organism evidence="4 5">
    <name type="scientific">Paraflavisolibacter caeni</name>
    <dbReference type="NCBI Taxonomy" id="2982496"/>
    <lineage>
        <taxon>Bacteria</taxon>
        <taxon>Pseudomonadati</taxon>
        <taxon>Bacteroidota</taxon>
        <taxon>Chitinophagia</taxon>
        <taxon>Chitinophagales</taxon>
        <taxon>Chitinophagaceae</taxon>
        <taxon>Paraflavisolibacter</taxon>
    </lineage>
</organism>
<dbReference type="PANTHER" id="PTHR46401:SF2">
    <property type="entry name" value="GLYCOSYLTRANSFERASE WBBK-RELATED"/>
    <property type="match status" value="1"/>
</dbReference>
<protein>
    <submittedName>
        <fullName evidence="4">Glycosyltransferase</fullName>
        <ecNumber evidence="4">2.4.-.-</ecNumber>
    </submittedName>
</protein>